<evidence type="ECO:0000256" key="2">
    <source>
        <dbReference type="ARBA" id="ARBA00022475"/>
    </source>
</evidence>
<sequence length="173" mass="17828">MRRSTRKAPAGLAARTDAELGTVLATVSSFQGAIQHADDKARTVAAVLAMITAMTTAQIGSLSTAHPFAVPRSAVAAVLLCFAAAYVFSSVHLVKAIWPRTSGPGRDNRFAFPSVAAGLGPRSVRDHRAQAGELAALLAKLAMRKHRHVRAALAGTCVLLASGPGVLLLAALG</sequence>
<evidence type="ECO:0000256" key="3">
    <source>
        <dbReference type="ARBA" id="ARBA00022692"/>
    </source>
</evidence>
<evidence type="ECO:0000313" key="10">
    <source>
        <dbReference type="EMBL" id="MFD2474146.1"/>
    </source>
</evidence>
<name>A0ABW5HM77_9PSEU</name>
<feature type="transmembrane region" description="Helical" evidence="8">
    <location>
        <begin position="44"/>
        <end position="62"/>
    </location>
</feature>
<evidence type="ECO:0000256" key="8">
    <source>
        <dbReference type="SAM" id="Phobius"/>
    </source>
</evidence>
<comment type="subcellular location">
    <subcellularLocation>
        <location evidence="1">Cell membrane</location>
    </subcellularLocation>
</comment>
<dbReference type="RefSeq" id="WP_378313148.1">
    <property type="nucleotide sequence ID" value="NZ_JBHUKS010000035.1"/>
</dbReference>
<feature type="transmembrane region" description="Helical" evidence="8">
    <location>
        <begin position="74"/>
        <end position="94"/>
    </location>
</feature>
<evidence type="ECO:0000256" key="4">
    <source>
        <dbReference type="ARBA" id="ARBA00022741"/>
    </source>
</evidence>
<dbReference type="EMBL" id="JBHUKS010000035">
    <property type="protein sequence ID" value="MFD2474146.1"/>
    <property type="molecule type" value="Genomic_DNA"/>
</dbReference>
<feature type="transmembrane region" description="Helical" evidence="8">
    <location>
        <begin position="151"/>
        <end position="172"/>
    </location>
</feature>
<evidence type="ECO:0000313" key="11">
    <source>
        <dbReference type="Proteomes" id="UP001597483"/>
    </source>
</evidence>
<keyword evidence="5 8" id="KW-1133">Transmembrane helix</keyword>
<feature type="domain" description="Pycsar effector protein" evidence="9">
    <location>
        <begin position="24"/>
        <end position="170"/>
    </location>
</feature>
<reference evidence="11" key="1">
    <citation type="journal article" date="2019" name="Int. J. Syst. Evol. Microbiol.">
        <title>The Global Catalogue of Microorganisms (GCM) 10K type strain sequencing project: providing services to taxonomists for standard genome sequencing and annotation.</title>
        <authorList>
            <consortium name="The Broad Institute Genomics Platform"/>
            <consortium name="The Broad Institute Genome Sequencing Center for Infectious Disease"/>
            <person name="Wu L."/>
            <person name="Ma J."/>
        </authorList>
    </citation>
    <scope>NUCLEOTIDE SEQUENCE [LARGE SCALE GENOMIC DNA]</scope>
    <source>
        <strain evidence="11">CGMCC 4.7641</strain>
    </source>
</reference>
<keyword evidence="3 8" id="KW-0812">Transmembrane</keyword>
<comment type="caution">
    <text evidence="10">The sequence shown here is derived from an EMBL/GenBank/DDBJ whole genome shotgun (WGS) entry which is preliminary data.</text>
</comment>
<evidence type="ECO:0000256" key="7">
    <source>
        <dbReference type="ARBA" id="ARBA00023136"/>
    </source>
</evidence>
<proteinExistence type="predicted"/>
<keyword evidence="6" id="KW-0051">Antiviral defense</keyword>
<dbReference type="InterPro" id="IPR043760">
    <property type="entry name" value="PycTM_dom"/>
</dbReference>
<keyword evidence="4" id="KW-0547">Nucleotide-binding</keyword>
<gene>
    <name evidence="10" type="ORF">ACFSVL_42545</name>
</gene>
<evidence type="ECO:0000256" key="5">
    <source>
        <dbReference type="ARBA" id="ARBA00022989"/>
    </source>
</evidence>
<protein>
    <recommendedName>
        <fullName evidence="9">Pycsar effector protein domain-containing protein</fullName>
    </recommendedName>
</protein>
<keyword evidence="2" id="KW-1003">Cell membrane</keyword>
<evidence type="ECO:0000256" key="6">
    <source>
        <dbReference type="ARBA" id="ARBA00023118"/>
    </source>
</evidence>
<organism evidence="10 11">
    <name type="scientific">Amycolatopsis silviterrae</name>
    <dbReference type="NCBI Taxonomy" id="1656914"/>
    <lineage>
        <taxon>Bacteria</taxon>
        <taxon>Bacillati</taxon>
        <taxon>Actinomycetota</taxon>
        <taxon>Actinomycetes</taxon>
        <taxon>Pseudonocardiales</taxon>
        <taxon>Pseudonocardiaceae</taxon>
        <taxon>Amycolatopsis</taxon>
    </lineage>
</organism>
<evidence type="ECO:0000259" key="9">
    <source>
        <dbReference type="Pfam" id="PF18967"/>
    </source>
</evidence>
<accession>A0ABW5HM77</accession>
<keyword evidence="7 8" id="KW-0472">Membrane</keyword>
<dbReference type="Pfam" id="PF18967">
    <property type="entry name" value="PycTM"/>
    <property type="match status" value="1"/>
</dbReference>
<dbReference type="Proteomes" id="UP001597483">
    <property type="component" value="Unassembled WGS sequence"/>
</dbReference>
<evidence type="ECO:0000256" key="1">
    <source>
        <dbReference type="ARBA" id="ARBA00004236"/>
    </source>
</evidence>
<keyword evidence="11" id="KW-1185">Reference proteome</keyword>